<comment type="caution">
    <text evidence="1">The sequence shown here is derived from an EMBL/GenBank/DDBJ whole genome shotgun (WGS) entry which is preliminary data.</text>
</comment>
<reference evidence="1" key="1">
    <citation type="journal article" date="2021" name="New Phytol.">
        <title>Evolutionary innovations through gain and loss of genes in the ectomycorrhizal Boletales.</title>
        <authorList>
            <person name="Wu G."/>
            <person name="Miyauchi S."/>
            <person name="Morin E."/>
            <person name="Kuo A."/>
            <person name="Drula E."/>
            <person name="Varga T."/>
            <person name="Kohler A."/>
            <person name="Feng B."/>
            <person name="Cao Y."/>
            <person name="Lipzen A."/>
            <person name="Daum C."/>
            <person name="Hundley H."/>
            <person name="Pangilinan J."/>
            <person name="Johnson J."/>
            <person name="Barry K."/>
            <person name="LaButti K."/>
            <person name="Ng V."/>
            <person name="Ahrendt S."/>
            <person name="Min B."/>
            <person name="Choi I.G."/>
            <person name="Park H."/>
            <person name="Plett J.M."/>
            <person name="Magnuson J."/>
            <person name="Spatafora J.W."/>
            <person name="Nagy L.G."/>
            <person name="Henrissat B."/>
            <person name="Grigoriev I.V."/>
            <person name="Yang Z.L."/>
            <person name="Xu J."/>
            <person name="Martin F.M."/>
        </authorList>
    </citation>
    <scope>NUCLEOTIDE SEQUENCE</scope>
    <source>
        <strain evidence="1">KUC20120723A-06</strain>
    </source>
</reference>
<accession>A0ACB8B2G9</accession>
<dbReference type="EMBL" id="MU266624">
    <property type="protein sequence ID" value="KAH7919852.1"/>
    <property type="molecule type" value="Genomic_DNA"/>
</dbReference>
<keyword evidence="2" id="KW-1185">Reference proteome</keyword>
<protein>
    <submittedName>
        <fullName evidence="1">Uncharacterized protein</fullName>
    </submittedName>
</protein>
<sequence length="274" mass="32258">MLKPENWDTFKTTKTYRFKLSGHHEYHVWTKNERVVLRGKKRRQWYGLIKEIRVEAKEPQPQIWMLIQWFYSLDDISGPKFVSKDELILSDHYDIVEAETLESPICIFDFQEVSADQNPIPKGFWFVRWFMSVTDKKKAKIHRPYSPDTDIQRFCLGCKKWYDVECIRGREVQLPNEALSPPSTPPNPKICDPVLIQLLSKPVERGKAMGLVGNGKAVINARRIVREAAEGRTTDSEWRMEVMIFLSAVKTDCKGWLDRSFIYYNCPECNEYWL</sequence>
<name>A0ACB8B2G9_9AGAM</name>
<evidence type="ECO:0000313" key="2">
    <source>
        <dbReference type="Proteomes" id="UP000790709"/>
    </source>
</evidence>
<proteinExistence type="predicted"/>
<organism evidence="1 2">
    <name type="scientific">Leucogyrophana mollusca</name>
    <dbReference type="NCBI Taxonomy" id="85980"/>
    <lineage>
        <taxon>Eukaryota</taxon>
        <taxon>Fungi</taxon>
        <taxon>Dikarya</taxon>
        <taxon>Basidiomycota</taxon>
        <taxon>Agaricomycotina</taxon>
        <taxon>Agaricomycetes</taxon>
        <taxon>Agaricomycetidae</taxon>
        <taxon>Boletales</taxon>
        <taxon>Boletales incertae sedis</taxon>
        <taxon>Leucogyrophana</taxon>
    </lineage>
</organism>
<evidence type="ECO:0000313" key="1">
    <source>
        <dbReference type="EMBL" id="KAH7919852.1"/>
    </source>
</evidence>
<gene>
    <name evidence="1" type="ORF">BV22DRAFT_1050774</name>
</gene>
<dbReference type="Proteomes" id="UP000790709">
    <property type="component" value="Unassembled WGS sequence"/>
</dbReference>